<gene>
    <name evidence="1" type="ORF">V1525DRAFT_426457</name>
</gene>
<evidence type="ECO:0000313" key="2">
    <source>
        <dbReference type="Proteomes" id="UP001433508"/>
    </source>
</evidence>
<comment type="caution">
    <text evidence="1">The sequence shown here is derived from an EMBL/GenBank/DDBJ whole genome shotgun (WGS) entry which is preliminary data.</text>
</comment>
<name>A0ACC3SZX8_LIPKO</name>
<reference evidence="2" key="1">
    <citation type="journal article" date="2024" name="Front. Bioeng. Biotechnol.">
        <title>Genome-scale model development and genomic sequencing of the oleaginous clade Lipomyces.</title>
        <authorList>
            <person name="Czajka J.J."/>
            <person name="Han Y."/>
            <person name="Kim J."/>
            <person name="Mondo S.J."/>
            <person name="Hofstad B.A."/>
            <person name="Robles A."/>
            <person name="Haridas S."/>
            <person name="Riley R."/>
            <person name="LaButti K."/>
            <person name="Pangilinan J."/>
            <person name="Andreopoulos W."/>
            <person name="Lipzen A."/>
            <person name="Yan J."/>
            <person name="Wang M."/>
            <person name="Ng V."/>
            <person name="Grigoriev I.V."/>
            <person name="Spatafora J.W."/>
            <person name="Magnuson J.K."/>
            <person name="Baker S.E."/>
            <person name="Pomraning K.R."/>
        </authorList>
    </citation>
    <scope>NUCLEOTIDE SEQUENCE [LARGE SCALE GENOMIC DNA]</scope>
    <source>
        <strain evidence="2">CBS 7786</strain>
    </source>
</reference>
<evidence type="ECO:0000313" key="1">
    <source>
        <dbReference type="EMBL" id="KAK9237193.1"/>
    </source>
</evidence>
<protein>
    <submittedName>
        <fullName evidence="1">Uncharacterized protein</fullName>
    </submittedName>
</protein>
<keyword evidence="2" id="KW-1185">Reference proteome</keyword>
<dbReference type="Proteomes" id="UP001433508">
    <property type="component" value="Unassembled WGS sequence"/>
</dbReference>
<dbReference type="EMBL" id="MU971372">
    <property type="protein sequence ID" value="KAK9237193.1"/>
    <property type="molecule type" value="Genomic_DNA"/>
</dbReference>
<accession>A0ACC3SZX8</accession>
<organism evidence="1 2">
    <name type="scientific">Lipomyces kononenkoae</name>
    <name type="common">Yeast</name>
    <dbReference type="NCBI Taxonomy" id="34357"/>
    <lineage>
        <taxon>Eukaryota</taxon>
        <taxon>Fungi</taxon>
        <taxon>Dikarya</taxon>
        <taxon>Ascomycota</taxon>
        <taxon>Saccharomycotina</taxon>
        <taxon>Lipomycetes</taxon>
        <taxon>Lipomycetales</taxon>
        <taxon>Lipomycetaceae</taxon>
        <taxon>Lipomyces</taxon>
    </lineage>
</organism>
<sequence length="721" mass="83454">MSRTPQIDRYSPSSRGFGRDGDYYTPSHRIDRYRGTVGSSDYSTPKSDDSHPRPKYQDPHNLAFQVPFHQFCEWYKQTQPIGADAPNKDDFASKYDEYKYDLYARLARGFVVQHKDEQWFKEKYDPAVRDETSKSIIDYRKLCFKEFMQDLDAGKFDEFTLESDRRKKVLLIKTIAPHISRNQLVELVKDIPGYQFLSLSDANPLKRFHRIGWVMLSSENDLENSIEQLEGQSIHDDAAGDFIMHVGVHAMVRPMKRKYLYPYLSSNEYLRKDLENSYKAAKKYESEFEMPEFEAIDKIRGRAKDIATKKYNEQLAAKVAEMEEQEEEGMVVEDEDGAKLEKEVIRKQLDLTILYLRQVFSFCYYCIVSCDSICDLSKKCPAGHLRRLPPPPDADELTKRNYSSPDIRTQNWIKSWTDRFALFLNPTSGDLKKLGGRPLEETVQSEITAHIKQEDEGKFRCKVAGCTKLFKGEDFVRKHIEKRHHEWIESLEADNTLLNNYVLDPCRLLPPKPEANLPYQSVPSDADANGQENPPTNTAPSSGSSEPATATPVPSTFAGLPVAYPQLVPLNAQHGRGVPASGYFQADPFAYGQNDVAETKYGTARHQASPASLTSTQSSRNGSDKRRRRSRSPQRHDIGSGRRDYRDRNDYRQSPRDYDWDRDYGGLDRDWDGDRHRDHDRDRERDRERDRDRDRARGRDRDIRGRKLTSYMDLDTPVLDY</sequence>
<proteinExistence type="predicted"/>